<keyword evidence="1" id="KW-0808">Transferase</keyword>
<feature type="domain" description="N-acetyltransferase" evidence="3">
    <location>
        <begin position="12"/>
        <end position="168"/>
    </location>
</feature>
<dbReference type="InterPro" id="IPR050832">
    <property type="entry name" value="Bact_Acetyltransf"/>
</dbReference>
<dbReference type="PANTHER" id="PTHR43877:SF2">
    <property type="entry name" value="AMINOALKYLPHOSPHONATE N-ACETYLTRANSFERASE-RELATED"/>
    <property type="match status" value="1"/>
</dbReference>
<reference evidence="4" key="2">
    <citation type="journal article" date="2022" name="Sci. Rep.">
        <title>In silico prediction of the enzymes involved in the degradation of the herbicide molinate by Gulosibacter molinativorax ON4T.</title>
        <authorList>
            <person name="Lopes A.R."/>
            <person name="Bunin E."/>
            <person name="Viana A.T."/>
            <person name="Froufe H."/>
            <person name="Munoz-Merida A."/>
            <person name="Pinho D."/>
            <person name="Figueiredo J."/>
            <person name="Barroso C."/>
            <person name="Vaz-Moreira I."/>
            <person name="Bellanger X."/>
            <person name="Egas C."/>
            <person name="Nunes O.C."/>
        </authorList>
    </citation>
    <scope>NUCLEOTIDE SEQUENCE</scope>
    <source>
        <strain evidence="4">ON4</strain>
    </source>
</reference>
<comment type="caution">
    <text evidence="4">The sequence shown here is derived from an EMBL/GenBank/DDBJ whole genome shotgun (WGS) entry which is preliminary data.</text>
</comment>
<keyword evidence="2" id="KW-0012">Acyltransferase</keyword>
<dbReference type="CDD" id="cd04301">
    <property type="entry name" value="NAT_SF"/>
    <property type="match status" value="1"/>
</dbReference>
<evidence type="ECO:0000259" key="3">
    <source>
        <dbReference type="PROSITE" id="PS51186"/>
    </source>
</evidence>
<dbReference type="InterPro" id="IPR000182">
    <property type="entry name" value="GNAT_dom"/>
</dbReference>
<dbReference type="Proteomes" id="UP001170379">
    <property type="component" value="Unassembled WGS sequence"/>
</dbReference>
<dbReference type="Pfam" id="PF00583">
    <property type="entry name" value="Acetyltransf_1"/>
    <property type="match status" value="1"/>
</dbReference>
<protein>
    <submittedName>
        <fullName evidence="4">GNAT family N-acetyltransferase</fullName>
    </submittedName>
</protein>
<evidence type="ECO:0000313" key="5">
    <source>
        <dbReference type="Proteomes" id="UP001170379"/>
    </source>
</evidence>
<evidence type="ECO:0000313" key="4">
    <source>
        <dbReference type="EMBL" id="MDJ1369922.1"/>
    </source>
</evidence>
<dbReference type="PANTHER" id="PTHR43877">
    <property type="entry name" value="AMINOALKYLPHOSPHONATE N-ACETYLTRANSFERASE-RELATED-RELATED"/>
    <property type="match status" value="1"/>
</dbReference>
<reference evidence="4" key="1">
    <citation type="submission" date="2018-03" db="EMBL/GenBank/DDBJ databases">
        <authorList>
            <person name="Nunes O.C."/>
            <person name="Lopes A.R."/>
            <person name="Froufe H."/>
            <person name="Munoz-Merida A."/>
            <person name="Barroso C."/>
            <person name="Egas C."/>
        </authorList>
    </citation>
    <scope>NUCLEOTIDE SEQUENCE</scope>
    <source>
        <strain evidence="4">ON4</strain>
    </source>
</reference>
<organism evidence="4 5">
    <name type="scientific">Gulosibacter molinativorax</name>
    <dbReference type="NCBI Taxonomy" id="256821"/>
    <lineage>
        <taxon>Bacteria</taxon>
        <taxon>Bacillati</taxon>
        <taxon>Actinomycetota</taxon>
        <taxon>Actinomycetes</taxon>
        <taxon>Micrococcales</taxon>
        <taxon>Microbacteriaceae</taxon>
        <taxon>Gulosibacter</taxon>
    </lineage>
</organism>
<proteinExistence type="predicted"/>
<dbReference type="EMBL" id="PXVD01000001">
    <property type="protein sequence ID" value="MDJ1369922.1"/>
    <property type="molecule type" value="Genomic_DNA"/>
</dbReference>
<dbReference type="PROSITE" id="PS51186">
    <property type="entry name" value="GNAT"/>
    <property type="match status" value="1"/>
</dbReference>
<gene>
    <name evidence="4" type="ORF">C7K25_00795</name>
</gene>
<name>A0ABT7C3V2_9MICO</name>
<sequence length="188" mass="21259">MTTTTTATERFEMLDPHDERLVPVLEELVRDYHDRYGDIDGHDARAEVYDGSAEKFFPEERGAFIALLDGDTAIATGGIRRLDDTTAEFKKIWSHPERRGQGLARRMLDKLEETSRELGYEKVYLMTGPRQPEADRLYQRSGYTPHFDASEFVVHPYVKALVPEANADALPESVRGPAPDFDGIAKLS</sequence>
<dbReference type="InterPro" id="IPR016181">
    <property type="entry name" value="Acyl_CoA_acyltransferase"/>
</dbReference>
<evidence type="ECO:0000256" key="1">
    <source>
        <dbReference type="ARBA" id="ARBA00022679"/>
    </source>
</evidence>
<accession>A0ABT7C3V2</accession>
<dbReference type="RefSeq" id="WP_051265762.1">
    <property type="nucleotide sequence ID" value="NZ_CP028426.1"/>
</dbReference>
<keyword evidence="5" id="KW-1185">Reference proteome</keyword>
<dbReference type="Gene3D" id="3.40.630.30">
    <property type="match status" value="1"/>
</dbReference>
<dbReference type="SUPFAM" id="SSF55729">
    <property type="entry name" value="Acyl-CoA N-acyltransferases (Nat)"/>
    <property type="match status" value="1"/>
</dbReference>
<evidence type="ECO:0000256" key="2">
    <source>
        <dbReference type="ARBA" id="ARBA00023315"/>
    </source>
</evidence>